<comment type="subcellular location">
    <subcellularLocation>
        <location evidence="1">Host nucleus</location>
    </subcellularLocation>
</comment>
<dbReference type="Proteomes" id="UP001162017">
    <property type="component" value="Segment"/>
</dbReference>
<evidence type="ECO:0000313" key="9">
    <source>
        <dbReference type="Proteomes" id="UP001162017"/>
    </source>
</evidence>
<evidence type="ECO:0000256" key="3">
    <source>
        <dbReference type="ARBA" id="ARBA00022705"/>
    </source>
</evidence>
<organism evidence="8 9">
    <name type="scientific">SAfia-400D ambidensovirus</name>
    <dbReference type="NCBI Taxonomy" id="3070157"/>
    <lineage>
        <taxon>Viruses</taxon>
        <taxon>Monodnaviria</taxon>
        <taxon>Shotokuvirae</taxon>
        <taxon>Cossaviricota</taxon>
        <taxon>Quintoviricetes</taxon>
        <taxon>Piccovirales</taxon>
        <taxon>Parvoviridae</taxon>
        <taxon>Densovirinae</taxon>
        <taxon>Diciambidensovirus</taxon>
        <taxon>Diciambidensovirus incertum1</taxon>
    </lineage>
</organism>
<dbReference type="EMBL" id="MN765189">
    <property type="protein sequence ID" value="UGV24202.1"/>
    <property type="molecule type" value="Genomic_DNA"/>
</dbReference>
<feature type="region of interest" description="Disordered" evidence="6">
    <location>
        <begin position="1"/>
        <end position="21"/>
    </location>
</feature>
<sequence>MSDDSSDKHEDSDQFSSGIDFERTEREEFISSVSDYINASEFKYRRIRSRTRERFKRVSPNEKQFTTTIECNDQFGGTRTMHGFGSEYPSTSRGNGSGSRKISTSKNYKKKKKTIEQHEEISSSDEESSQSLSGSPSRQFFRYFGANVVYEYVSSDNEEIKIRRTDGNAKEGFASEEGVQQFDMFMEDNFENNNPQTEREKGRRFILECFQNYPPRFRIIHDVFTIQNERYSDTNISRICESSGNSGRSFKGAIFWVCNHANDHLHVIHDCSYNGNTCRCQRIKEIRGECGQPRLNRRLLRSADISSWHWINLAIYFESDERKAIHFEIAGRMWLQCGKTRNLSIRKNLQFGKEVLVETCGNEDDIPHEFQCRSHSTDSEQNPESSNATNNQNRRSSKRNKGDKLLEFFWRFPTAPINNIFNNSVWFTSPWKYLPLNNTHIRAVQRIYQRQLCDMNFMDFVNRYKYSEVLYFNCGVRDVNDYYYTTDQSLRIATDLLLFQFNNNLDRVQQFLKDLFNLLDRITPKKNCMFILSPPNAGKNYFFDAVIHFFLNFGQIGNFNRYNNFPLMECVNRRIILWNEPHCETSAFETIKMLFGGDTLNVKVKFQDDAIVNRTPCIVLSNNDIFPKDTAFRTRMYNYVWRSCDALKRCKKKLYPLCIPKLFIQFNIINDIGYIIEENNTSSNSDSE</sequence>
<name>A0A8K1X2W6_9VIRU</name>
<evidence type="ECO:0000256" key="1">
    <source>
        <dbReference type="ARBA" id="ARBA00004147"/>
    </source>
</evidence>
<proteinExistence type="predicted"/>
<keyword evidence="3" id="KW-0235">DNA replication</keyword>
<evidence type="ECO:0000259" key="7">
    <source>
        <dbReference type="PROSITE" id="PS51206"/>
    </source>
</evidence>
<evidence type="ECO:0000256" key="4">
    <source>
        <dbReference type="ARBA" id="ARBA00022741"/>
    </source>
</evidence>
<keyword evidence="5" id="KW-0067">ATP-binding</keyword>
<dbReference type="Gene3D" id="3.40.50.300">
    <property type="entry name" value="P-loop containing nucleotide triphosphate hydrolases"/>
    <property type="match status" value="1"/>
</dbReference>
<dbReference type="GO" id="GO:0042025">
    <property type="term" value="C:host cell nucleus"/>
    <property type="evidence" value="ECO:0007669"/>
    <property type="project" value="UniProtKB-SubCell"/>
</dbReference>
<reference evidence="8 9" key="1">
    <citation type="journal article" date="2021" name="Emerg. Microbes Infect.">
        <title>Blood virosphere in febrile Tanzanian children.</title>
        <authorList>
            <person name="Cordey S."/>
            <person name="Laubscher F."/>
            <person name="Hartley M.A."/>
            <person name="Junier T."/>
            <person name="Keitel K."/>
            <person name="Docquier M."/>
            <person name="Guex N."/>
            <person name="Iseli C."/>
            <person name="Vieille G."/>
            <person name="Le Mercier P."/>
            <person name="Gleizes A."/>
            <person name="Samaka J."/>
            <person name="Mlaganile T."/>
            <person name="Kagoro F."/>
            <person name="Masimba J."/>
            <person name="Said Z."/>
            <person name="Temba H."/>
            <person name="Elbanna G.H."/>
            <person name="Tapparel C."/>
            <person name="Zanella M.C."/>
            <person name="Xenarios I."/>
            <person name="Fellay J."/>
            <person name="D'Acremont V."/>
            <person name="Kaiser L."/>
        </authorList>
    </citation>
    <scope>NUCLEOTIDE SEQUENCE [LARGE SCALE GENOMIC DNA]</scope>
    <source>
        <strain evidence="8">SAfia-400D</strain>
    </source>
</reference>
<dbReference type="Pfam" id="PF01057">
    <property type="entry name" value="Parvo_NS1"/>
    <property type="match status" value="1"/>
</dbReference>
<feature type="domain" description="SF3 helicase" evidence="7">
    <location>
        <begin position="503"/>
        <end position="688"/>
    </location>
</feature>
<dbReference type="SUPFAM" id="SSF52540">
    <property type="entry name" value="P-loop containing nucleoside triphosphate hydrolases"/>
    <property type="match status" value="1"/>
</dbReference>
<keyword evidence="2" id="KW-1048">Host nucleus</keyword>
<dbReference type="InterPro" id="IPR014015">
    <property type="entry name" value="Helicase_SF3_DNA-vir"/>
</dbReference>
<keyword evidence="4" id="KW-0547">Nucleotide-binding</keyword>
<dbReference type="InterPro" id="IPR027417">
    <property type="entry name" value="P-loop_NTPase"/>
</dbReference>
<dbReference type="InterPro" id="IPR001257">
    <property type="entry name" value="Parvovirus_NS1_helicase"/>
</dbReference>
<evidence type="ECO:0000256" key="2">
    <source>
        <dbReference type="ARBA" id="ARBA00022562"/>
    </source>
</evidence>
<keyword evidence="9" id="KW-1185">Reference proteome</keyword>
<feature type="compositionally biased region" description="Polar residues" evidence="6">
    <location>
        <begin position="88"/>
        <end position="100"/>
    </location>
</feature>
<protein>
    <submittedName>
        <fullName evidence="8">Nonstructural protein</fullName>
    </submittedName>
</protein>
<feature type="region of interest" description="Disordered" evidence="6">
    <location>
        <begin position="71"/>
        <end position="136"/>
    </location>
</feature>
<dbReference type="GO" id="GO:0019079">
    <property type="term" value="P:viral genome replication"/>
    <property type="evidence" value="ECO:0007669"/>
    <property type="project" value="InterPro"/>
</dbReference>
<dbReference type="PROSITE" id="PS51206">
    <property type="entry name" value="SF3_HELICASE_1"/>
    <property type="match status" value="1"/>
</dbReference>
<evidence type="ECO:0000256" key="6">
    <source>
        <dbReference type="SAM" id="MobiDB-lite"/>
    </source>
</evidence>
<accession>A0A8K1X2W6</accession>
<feature type="compositionally biased region" description="Basic and acidic residues" evidence="6">
    <location>
        <begin position="1"/>
        <end position="12"/>
    </location>
</feature>
<dbReference type="GO" id="GO:0006260">
    <property type="term" value="P:DNA replication"/>
    <property type="evidence" value="ECO:0007669"/>
    <property type="project" value="UniProtKB-KW"/>
</dbReference>
<evidence type="ECO:0000313" key="8">
    <source>
        <dbReference type="EMBL" id="UGV24202.1"/>
    </source>
</evidence>
<feature type="compositionally biased region" description="Polar residues" evidence="6">
    <location>
        <begin position="379"/>
        <end position="389"/>
    </location>
</feature>
<dbReference type="GO" id="GO:0005524">
    <property type="term" value="F:ATP binding"/>
    <property type="evidence" value="ECO:0007669"/>
    <property type="project" value="UniProtKB-KW"/>
</dbReference>
<feature type="region of interest" description="Disordered" evidence="6">
    <location>
        <begin position="372"/>
        <end position="399"/>
    </location>
</feature>
<evidence type="ECO:0000256" key="5">
    <source>
        <dbReference type="ARBA" id="ARBA00022840"/>
    </source>
</evidence>